<sequence length="101" mass="12022">MIFVYIACSTRQEAKKIGMACVKKHLAACANYSPMESIYWWQKKLVLDKEYALILKTRKENFPKVKSLVKKMHSYEVPCICSWRINQVEKNYLEWLKENSK</sequence>
<dbReference type="InterPro" id="IPR004323">
    <property type="entry name" value="Ion_tolerance_CutA"/>
</dbReference>
<protein>
    <submittedName>
        <fullName evidence="2">Divalent-cation tolerance protein CutA</fullName>
    </submittedName>
</protein>
<dbReference type="Pfam" id="PF03091">
    <property type="entry name" value="CutA1"/>
    <property type="match status" value="1"/>
</dbReference>
<gene>
    <name evidence="2" type="ORF">COY66_05680</name>
</gene>
<evidence type="ECO:0000256" key="1">
    <source>
        <dbReference type="ARBA" id="ARBA00010169"/>
    </source>
</evidence>
<dbReference type="PANTHER" id="PTHR23419">
    <property type="entry name" value="DIVALENT CATION TOLERANCE CUTA-RELATED"/>
    <property type="match status" value="1"/>
</dbReference>
<dbReference type="EMBL" id="PFMD01000064">
    <property type="protein sequence ID" value="PIY95919.1"/>
    <property type="molecule type" value="Genomic_DNA"/>
</dbReference>
<organism evidence="2 3">
    <name type="scientific">Candidatus Kerfeldbacteria bacterium CG_4_10_14_0_8_um_filter_42_10</name>
    <dbReference type="NCBI Taxonomy" id="2014248"/>
    <lineage>
        <taxon>Bacteria</taxon>
        <taxon>Candidatus Kerfeldiibacteriota</taxon>
    </lineage>
</organism>
<dbReference type="GO" id="GO:0005507">
    <property type="term" value="F:copper ion binding"/>
    <property type="evidence" value="ECO:0007669"/>
    <property type="project" value="TreeGrafter"/>
</dbReference>
<dbReference type="InterPro" id="IPR011322">
    <property type="entry name" value="N-reg_PII-like_a/b"/>
</dbReference>
<dbReference type="Gene3D" id="3.30.70.120">
    <property type="match status" value="1"/>
</dbReference>
<comment type="caution">
    <text evidence="2">The sequence shown here is derived from an EMBL/GenBank/DDBJ whole genome shotgun (WGS) entry which is preliminary data.</text>
</comment>
<dbReference type="Proteomes" id="UP000230779">
    <property type="component" value="Unassembled WGS sequence"/>
</dbReference>
<name>A0A2M7RGP0_9BACT</name>
<reference evidence="2 3" key="1">
    <citation type="submission" date="2017-09" db="EMBL/GenBank/DDBJ databases">
        <title>Depth-based differentiation of microbial function through sediment-hosted aquifers and enrichment of novel symbionts in the deep terrestrial subsurface.</title>
        <authorList>
            <person name="Probst A.J."/>
            <person name="Ladd B."/>
            <person name="Jarett J.K."/>
            <person name="Geller-Mcgrath D.E."/>
            <person name="Sieber C.M."/>
            <person name="Emerson J.B."/>
            <person name="Anantharaman K."/>
            <person name="Thomas B.C."/>
            <person name="Malmstrom R."/>
            <person name="Stieglmeier M."/>
            <person name="Klingl A."/>
            <person name="Woyke T."/>
            <person name="Ryan C.M."/>
            <person name="Banfield J.F."/>
        </authorList>
    </citation>
    <scope>NUCLEOTIDE SEQUENCE [LARGE SCALE GENOMIC DNA]</scope>
    <source>
        <strain evidence="2">CG_4_10_14_0_8_um_filter_42_10</strain>
    </source>
</reference>
<dbReference type="GO" id="GO:0010038">
    <property type="term" value="P:response to metal ion"/>
    <property type="evidence" value="ECO:0007669"/>
    <property type="project" value="InterPro"/>
</dbReference>
<comment type="similarity">
    <text evidence="1">Belongs to the CutA family.</text>
</comment>
<dbReference type="AlphaFoldDB" id="A0A2M7RGP0"/>
<evidence type="ECO:0000313" key="2">
    <source>
        <dbReference type="EMBL" id="PIY95919.1"/>
    </source>
</evidence>
<dbReference type="InterPro" id="IPR015867">
    <property type="entry name" value="N-reg_PII/ATP_PRibTrfase_C"/>
</dbReference>
<dbReference type="PANTHER" id="PTHR23419:SF8">
    <property type="entry name" value="FI09726P"/>
    <property type="match status" value="1"/>
</dbReference>
<evidence type="ECO:0000313" key="3">
    <source>
        <dbReference type="Proteomes" id="UP000230779"/>
    </source>
</evidence>
<dbReference type="SUPFAM" id="SSF54913">
    <property type="entry name" value="GlnB-like"/>
    <property type="match status" value="1"/>
</dbReference>
<accession>A0A2M7RGP0</accession>
<proteinExistence type="inferred from homology"/>